<comment type="caution">
    <text evidence="1">The sequence shown here is derived from an EMBL/GenBank/DDBJ whole genome shotgun (WGS) entry which is preliminary data.</text>
</comment>
<feature type="non-terminal residue" evidence="1">
    <location>
        <position position="1"/>
    </location>
</feature>
<evidence type="ECO:0008006" key="3">
    <source>
        <dbReference type="Google" id="ProtNLM"/>
    </source>
</evidence>
<dbReference type="Proteomes" id="UP000257109">
    <property type="component" value="Unassembled WGS sequence"/>
</dbReference>
<accession>A0A371I822</accession>
<organism evidence="1 2">
    <name type="scientific">Mucuna pruriens</name>
    <name type="common">Velvet bean</name>
    <name type="synonym">Dolichos pruriens</name>
    <dbReference type="NCBI Taxonomy" id="157652"/>
    <lineage>
        <taxon>Eukaryota</taxon>
        <taxon>Viridiplantae</taxon>
        <taxon>Streptophyta</taxon>
        <taxon>Embryophyta</taxon>
        <taxon>Tracheophyta</taxon>
        <taxon>Spermatophyta</taxon>
        <taxon>Magnoliopsida</taxon>
        <taxon>eudicotyledons</taxon>
        <taxon>Gunneridae</taxon>
        <taxon>Pentapetalae</taxon>
        <taxon>rosids</taxon>
        <taxon>fabids</taxon>
        <taxon>Fabales</taxon>
        <taxon>Fabaceae</taxon>
        <taxon>Papilionoideae</taxon>
        <taxon>50 kb inversion clade</taxon>
        <taxon>NPAAA clade</taxon>
        <taxon>indigoferoid/millettioid clade</taxon>
        <taxon>Phaseoleae</taxon>
        <taxon>Mucuna</taxon>
    </lineage>
</organism>
<protein>
    <recommendedName>
        <fullName evidence="3">Reverse transcriptase Ty1/copia-type domain-containing protein</fullName>
    </recommendedName>
</protein>
<dbReference type="EMBL" id="QJKJ01000695">
    <property type="protein sequence ID" value="RDY11165.1"/>
    <property type="molecule type" value="Genomic_DNA"/>
</dbReference>
<reference evidence="1" key="1">
    <citation type="submission" date="2018-05" db="EMBL/GenBank/DDBJ databases">
        <title>Draft genome of Mucuna pruriens seed.</title>
        <authorList>
            <person name="Nnadi N.E."/>
            <person name="Vos R."/>
            <person name="Hasami M.H."/>
            <person name="Devisetty U.K."/>
            <person name="Aguiy J.C."/>
        </authorList>
    </citation>
    <scope>NUCLEOTIDE SEQUENCE [LARGE SCALE GENOMIC DNA]</scope>
    <source>
        <strain evidence="1">JCA_2017</strain>
    </source>
</reference>
<dbReference type="OrthoDB" id="5544992at2759"/>
<proteinExistence type="predicted"/>
<dbReference type="AlphaFoldDB" id="A0A371I822"/>
<evidence type="ECO:0000313" key="2">
    <source>
        <dbReference type="Proteomes" id="UP000257109"/>
    </source>
</evidence>
<name>A0A371I822_MUCPR</name>
<evidence type="ECO:0000313" key="1">
    <source>
        <dbReference type="EMBL" id="RDY11165.1"/>
    </source>
</evidence>
<keyword evidence="2" id="KW-1185">Reference proteome</keyword>
<gene>
    <name evidence="1" type="ORF">CR513_04202</name>
</gene>
<sequence length="161" mass="18599">MCKVDSIARVELIERGRIFKFLHVLNSEYDPIRIQFLGKEKLPSVCELTSHVFGCVVFVHSHNPHRGKLDPRAFKKSPLKSLSLKKPTLKWERKINTLESNTKGARNSLWSHNKSNCSSWRPRDKGAVGCKWIYTMKCKSDRTLDRYKAKLVAKGDDEIEN</sequence>